<dbReference type="AlphaFoldDB" id="A0A6L7GNZ2"/>
<accession>A0A6L7GNZ2</accession>
<gene>
    <name evidence="1" type="ORF">GIY30_02700</name>
</gene>
<name>A0A6L7GNZ2_9ACTN</name>
<keyword evidence="1" id="KW-0238">DNA-binding</keyword>
<dbReference type="Proteomes" id="UP000475545">
    <property type="component" value="Unassembled WGS sequence"/>
</dbReference>
<comment type="caution">
    <text evidence="1">The sequence shown here is derived from an EMBL/GenBank/DDBJ whole genome shotgun (WGS) entry which is preliminary data.</text>
</comment>
<evidence type="ECO:0000313" key="2">
    <source>
        <dbReference type="Proteomes" id="UP000475545"/>
    </source>
</evidence>
<proteinExistence type="predicted"/>
<keyword evidence="2" id="KW-1185">Reference proteome</keyword>
<evidence type="ECO:0000313" key="1">
    <source>
        <dbReference type="EMBL" id="MXP20268.1"/>
    </source>
</evidence>
<reference evidence="1 2" key="1">
    <citation type="submission" date="2019-11" db="EMBL/GenBank/DDBJ databases">
        <title>Gordonia sp. nov., a novel actinobacterium isolated from mangrove soil in Hainan.</title>
        <authorList>
            <person name="Huang X."/>
            <person name="Xie Y."/>
            <person name="Chu X."/>
            <person name="Xiao K."/>
        </authorList>
    </citation>
    <scope>NUCLEOTIDE SEQUENCE [LARGE SCALE GENOMIC DNA]</scope>
    <source>
        <strain evidence="1 2">HNM0687</strain>
    </source>
</reference>
<dbReference type="EMBL" id="WMBR01000001">
    <property type="protein sequence ID" value="MXP20268.1"/>
    <property type="molecule type" value="Genomic_DNA"/>
</dbReference>
<dbReference type="RefSeq" id="WP_160900433.1">
    <property type="nucleotide sequence ID" value="NZ_CP102850.1"/>
</dbReference>
<organism evidence="1 2">
    <name type="scientific">Gordonia mangrovi</name>
    <dbReference type="NCBI Taxonomy" id="2665643"/>
    <lineage>
        <taxon>Bacteria</taxon>
        <taxon>Bacillati</taxon>
        <taxon>Actinomycetota</taxon>
        <taxon>Actinomycetes</taxon>
        <taxon>Mycobacteriales</taxon>
        <taxon>Gordoniaceae</taxon>
        <taxon>Gordonia</taxon>
    </lineage>
</organism>
<protein>
    <submittedName>
        <fullName evidence="1">DNA-binding protein</fullName>
    </submittedName>
</protein>
<sequence length="196" mass="21748">MSTADDDLDHLLRDRFDLDRETLVAALRTLPAQRPGAARLTEGEARLLDAAGFTENPDDYAQIAADVTAHMARLYSTALSASEVAKGLQVSDSRVRQRRLAHTLWAIHDGRSWVFPVLQFEHIEPDKLKHVRGLDQVLPQLLSRGLHPTAVAGFLESPQPQLLIGGQPRSVRQWLLHGESVQAVLELLEIADWTAS</sequence>
<dbReference type="GO" id="GO:0003677">
    <property type="term" value="F:DNA binding"/>
    <property type="evidence" value="ECO:0007669"/>
    <property type="project" value="UniProtKB-KW"/>
</dbReference>